<dbReference type="PANTHER" id="PTHR11360:SF284">
    <property type="entry name" value="EG:103B4.3 PROTEIN-RELATED"/>
    <property type="match status" value="1"/>
</dbReference>
<feature type="transmembrane region" description="Helical" evidence="5">
    <location>
        <begin position="163"/>
        <end position="184"/>
    </location>
</feature>
<feature type="transmembrane region" description="Helical" evidence="5">
    <location>
        <begin position="416"/>
        <end position="435"/>
    </location>
</feature>
<evidence type="ECO:0000256" key="2">
    <source>
        <dbReference type="ARBA" id="ARBA00022692"/>
    </source>
</evidence>
<feature type="transmembrane region" description="Helical" evidence="5">
    <location>
        <begin position="37"/>
        <end position="57"/>
    </location>
</feature>
<proteinExistence type="predicted"/>
<evidence type="ECO:0000256" key="5">
    <source>
        <dbReference type="SAM" id="Phobius"/>
    </source>
</evidence>
<feature type="transmembrane region" description="Helical" evidence="5">
    <location>
        <begin position="380"/>
        <end position="404"/>
    </location>
</feature>
<gene>
    <name evidence="7" type="ORF">GCM10023320_41960</name>
</gene>
<dbReference type="Pfam" id="PF07690">
    <property type="entry name" value="MFS_1"/>
    <property type="match status" value="1"/>
</dbReference>
<feature type="transmembrane region" description="Helical" evidence="5">
    <location>
        <begin position="350"/>
        <end position="368"/>
    </location>
</feature>
<feature type="transmembrane region" description="Helical" evidence="5">
    <location>
        <begin position="106"/>
        <end position="123"/>
    </location>
</feature>
<evidence type="ECO:0000259" key="6">
    <source>
        <dbReference type="PROSITE" id="PS50850"/>
    </source>
</evidence>
<evidence type="ECO:0000256" key="4">
    <source>
        <dbReference type="ARBA" id="ARBA00023136"/>
    </source>
</evidence>
<dbReference type="SUPFAM" id="SSF103473">
    <property type="entry name" value="MFS general substrate transporter"/>
    <property type="match status" value="1"/>
</dbReference>
<feature type="transmembrane region" description="Helical" evidence="5">
    <location>
        <begin position="297"/>
        <end position="317"/>
    </location>
</feature>
<keyword evidence="8" id="KW-1185">Reference proteome</keyword>
<feature type="transmembrane region" description="Helical" evidence="5">
    <location>
        <begin position="129"/>
        <end position="151"/>
    </location>
</feature>
<protein>
    <submittedName>
        <fullName evidence="7">MFS transporter</fullName>
    </submittedName>
</protein>
<dbReference type="Gene3D" id="1.20.1250.20">
    <property type="entry name" value="MFS general substrate transporter like domains"/>
    <property type="match status" value="2"/>
</dbReference>
<dbReference type="Proteomes" id="UP001500804">
    <property type="component" value="Unassembled WGS sequence"/>
</dbReference>
<dbReference type="InterPro" id="IPR036259">
    <property type="entry name" value="MFS_trans_sf"/>
</dbReference>
<organism evidence="7 8">
    <name type="scientific">Pseudonocardia adelaidensis</name>
    <dbReference type="NCBI Taxonomy" id="648754"/>
    <lineage>
        <taxon>Bacteria</taxon>
        <taxon>Bacillati</taxon>
        <taxon>Actinomycetota</taxon>
        <taxon>Actinomycetes</taxon>
        <taxon>Pseudonocardiales</taxon>
        <taxon>Pseudonocardiaceae</taxon>
        <taxon>Pseudonocardia</taxon>
    </lineage>
</organism>
<keyword evidence="3 5" id="KW-1133">Transmembrane helix</keyword>
<comment type="subcellular location">
    <subcellularLocation>
        <location evidence="1">Cell membrane</location>
        <topology evidence="1">Multi-pass membrane protein</topology>
    </subcellularLocation>
</comment>
<feature type="domain" description="Major facilitator superfamily (MFS) profile" evidence="6">
    <location>
        <begin position="39"/>
        <end position="440"/>
    </location>
</feature>
<feature type="transmembrane region" description="Helical" evidence="5">
    <location>
        <begin position="324"/>
        <end position="344"/>
    </location>
</feature>
<feature type="transmembrane region" description="Helical" evidence="5">
    <location>
        <begin position="196"/>
        <end position="215"/>
    </location>
</feature>
<comment type="caution">
    <text evidence="7">The sequence shown here is derived from an EMBL/GenBank/DDBJ whole genome shotgun (WGS) entry which is preliminary data.</text>
</comment>
<dbReference type="InterPro" id="IPR050327">
    <property type="entry name" value="Proton-linked_MCT"/>
</dbReference>
<keyword evidence="4 5" id="KW-0472">Membrane</keyword>
<evidence type="ECO:0000313" key="7">
    <source>
        <dbReference type="EMBL" id="GAA5126308.1"/>
    </source>
</evidence>
<accession>A0ABP9NT80</accession>
<feature type="transmembrane region" description="Helical" evidence="5">
    <location>
        <begin position="69"/>
        <end position="94"/>
    </location>
</feature>
<dbReference type="PANTHER" id="PTHR11360">
    <property type="entry name" value="MONOCARBOXYLATE TRANSPORTER"/>
    <property type="match status" value="1"/>
</dbReference>
<evidence type="ECO:0000256" key="3">
    <source>
        <dbReference type="ARBA" id="ARBA00022989"/>
    </source>
</evidence>
<dbReference type="InterPro" id="IPR020846">
    <property type="entry name" value="MFS_dom"/>
</dbReference>
<dbReference type="CDD" id="cd17355">
    <property type="entry name" value="MFS_YcxA_like"/>
    <property type="match status" value="1"/>
</dbReference>
<sequence length="455" mass="47485">MAESFHVLAVGPLSVDIRGSDAPPVTQLETARRIHPAWWVAAVTFLALVGAAGFRAVPGVLMNPLHEEFGWSISTISLAAAVNMALYGLTAPFAAALMESFGIRRVVTAALVVVAAGSGLTVFMTASWQLILCWGVLVGLGTGAMALALVATVTGRWFVARRGLVSGVLTAAGAAGGLVFLPLVSQLAEGYGWRPAALAVAFSALAVAPLVMWLLRDRPRDVGVAPYGGTPADDVDPVRSGAARLAVRALVDAARTKGFWYLAAGMMICGATTMGLIQPHFVPAAHDHGMPQTVAAGLLALVGIFDVAGTIASGWLTDRVDPRYLLLVYYVLRGLSLLALPALFGPDIKANMVAFIVFYGLDWVATIPPTMALCRELFGAAAPVVFGWVFASHQVGAAAMALGAGIVRDELGAYDVAWYTGGALCVLAGLLSLMVRGRVRRPEPERGGFAAVQPE</sequence>
<feature type="transmembrane region" description="Helical" evidence="5">
    <location>
        <begin position="258"/>
        <end position="277"/>
    </location>
</feature>
<dbReference type="InterPro" id="IPR011701">
    <property type="entry name" value="MFS"/>
</dbReference>
<name>A0ABP9NT80_9PSEU</name>
<dbReference type="EMBL" id="BAABJO010000015">
    <property type="protein sequence ID" value="GAA5126308.1"/>
    <property type="molecule type" value="Genomic_DNA"/>
</dbReference>
<dbReference type="PROSITE" id="PS50850">
    <property type="entry name" value="MFS"/>
    <property type="match status" value="1"/>
</dbReference>
<evidence type="ECO:0000256" key="1">
    <source>
        <dbReference type="ARBA" id="ARBA00004651"/>
    </source>
</evidence>
<keyword evidence="2 5" id="KW-0812">Transmembrane</keyword>
<reference evidence="8" key="1">
    <citation type="journal article" date="2019" name="Int. J. Syst. Evol. Microbiol.">
        <title>The Global Catalogue of Microorganisms (GCM) 10K type strain sequencing project: providing services to taxonomists for standard genome sequencing and annotation.</title>
        <authorList>
            <consortium name="The Broad Institute Genomics Platform"/>
            <consortium name="The Broad Institute Genome Sequencing Center for Infectious Disease"/>
            <person name="Wu L."/>
            <person name="Ma J."/>
        </authorList>
    </citation>
    <scope>NUCLEOTIDE SEQUENCE [LARGE SCALE GENOMIC DNA]</scope>
    <source>
        <strain evidence="8">JCM 18302</strain>
    </source>
</reference>
<evidence type="ECO:0000313" key="8">
    <source>
        <dbReference type="Proteomes" id="UP001500804"/>
    </source>
</evidence>